<dbReference type="SUPFAM" id="SSF54001">
    <property type="entry name" value="Cysteine proteinases"/>
    <property type="match status" value="1"/>
</dbReference>
<dbReference type="EMBL" id="JAOPGA020000344">
    <property type="protein sequence ID" value="KAL0478251.1"/>
    <property type="molecule type" value="Genomic_DNA"/>
</dbReference>
<proteinExistence type="predicted"/>
<dbReference type="AlphaFoldDB" id="A0AAW2YN71"/>
<sequence length="492" mass="55916">MQQAAQAKKGALQQEVMIGAYYELLNNICEKSVKNAKQIFMAWQLQYNAFVTVNRVIVSKSEASRLKTSEDEIDKMTCGQILLHLLGVSKSTYANKRNLFKFAVDYPYVMNLSINTTDIINNLQMLRTILLEDKDGELYKLWTLKSDPSNPSNKKPAGLKGACIKYSRSEVAAILESQYKDKEDLQMTIMKRVRSVSAPKDAMTVEDGEVEAIEGIGPLKITREDVISLRKEVSMSDNVFSIVLAMWNPHGIQQHLKMLVFDVSNYRLHLSNALERTSLFPDMNKTRLFTTVDGELQFNWILFEVLKNNHYSLVLVDVSSSQDKFLIYSINSINDRSTNDLQEVLDYCKERYKYETNNAGKVGFECRTIHVPEQEEGWSCGTRALINASIIKKCIEDKVDFGSNVSIGYDHACIPDAIQIMKGNFNTYFEKFAPAKPPMIPKILSKADQMTDLRALGDTVKRGAEKSSTPIKPPKNKKNSQEERPVKKRRLE</sequence>
<gene>
    <name evidence="2" type="ORF">AKO1_015033</name>
</gene>
<evidence type="ECO:0000313" key="2">
    <source>
        <dbReference type="EMBL" id="KAL0478251.1"/>
    </source>
</evidence>
<name>A0AAW2YN71_9EUKA</name>
<evidence type="ECO:0008006" key="4">
    <source>
        <dbReference type="Google" id="ProtNLM"/>
    </source>
</evidence>
<accession>A0AAW2YN71</accession>
<evidence type="ECO:0000256" key="1">
    <source>
        <dbReference type="SAM" id="MobiDB-lite"/>
    </source>
</evidence>
<reference evidence="2 3" key="1">
    <citation type="submission" date="2024-03" db="EMBL/GenBank/DDBJ databases">
        <title>The Acrasis kona genome and developmental transcriptomes reveal deep origins of eukaryotic multicellular pathways.</title>
        <authorList>
            <person name="Sheikh S."/>
            <person name="Fu C.-J."/>
            <person name="Brown M.W."/>
            <person name="Baldauf S.L."/>
        </authorList>
    </citation>
    <scope>NUCLEOTIDE SEQUENCE [LARGE SCALE GENOMIC DNA]</scope>
    <source>
        <strain evidence="2 3">ATCC MYA-3509</strain>
    </source>
</reference>
<dbReference type="Proteomes" id="UP001431209">
    <property type="component" value="Unassembled WGS sequence"/>
</dbReference>
<keyword evidence="3" id="KW-1185">Reference proteome</keyword>
<dbReference type="InterPro" id="IPR038765">
    <property type="entry name" value="Papain-like_cys_pep_sf"/>
</dbReference>
<dbReference type="Gene3D" id="3.40.395.10">
    <property type="entry name" value="Adenoviral Proteinase, Chain A"/>
    <property type="match status" value="1"/>
</dbReference>
<evidence type="ECO:0000313" key="3">
    <source>
        <dbReference type="Proteomes" id="UP001431209"/>
    </source>
</evidence>
<feature type="region of interest" description="Disordered" evidence="1">
    <location>
        <begin position="455"/>
        <end position="492"/>
    </location>
</feature>
<protein>
    <recommendedName>
        <fullName evidence="4">Transposase</fullName>
    </recommendedName>
</protein>
<comment type="caution">
    <text evidence="2">The sequence shown here is derived from an EMBL/GenBank/DDBJ whole genome shotgun (WGS) entry which is preliminary data.</text>
</comment>
<organism evidence="2 3">
    <name type="scientific">Acrasis kona</name>
    <dbReference type="NCBI Taxonomy" id="1008807"/>
    <lineage>
        <taxon>Eukaryota</taxon>
        <taxon>Discoba</taxon>
        <taxon>Heterolobosea</taxon>
        <taxon>Tetramitia</taxon>
        <taxon>Eutetramitia</taxon>
        <taxon>Acrasidae</taxon>
        <taxon>Acrasis</taxon>
    </lineage>
</organism>